<dbReference type="Gramene" id="OGLUM06G11020.1">
    <property type="protein sequence ID" value="OGLUM06G11020.1"/>
    <property type="gene ID" value="OGLUM06G11020"/>
</dbReference>
<evidence type="ECO:0000313" key="2">
    <source>
        <dbReference type="Proteomes" id="UP000026961"/>
    </source>
</evidence>
<dbReference type="EnsemblPlants" id="OGLUM06G11020.1">
    <property type="protein sequence ID" value="OGLUM06G11020.1"/>
    <property type="gene ID" value="OGLUM06G11020"/>
</dbReference>
<dbReference type="HOGENOM" id="CLU_2546309_0_0_1"/>
<organism evidence="1">
    <name type="scientific">Oryza glumipatula</name>
    <dbReference type="NCBI Taxonomy" id="40148"/>
    <lineage>
        <taxon>Eukaryota</taxon>
        <taxon>Viridiplantae</taxon>
        <taxon>Streptophyta</taxon>
        <taxon>Embryophyta</taxon>
        <taxon>Tracheophyta</taxon>
        <taxon>Spermatophyta</taxon>
        <taxon>Magnoliopsida</taxon>
        <taxon>Liliopsida</taxon>
        <taxon>Poales</taxon>
        <taxon>Poaceae</taxon>
        <taxon>BOP clade</taxon>
        <taxon>Oryzoideae</taxon>
        <taxon>Oryzeae</taxon>
        <taxon>Oryzinae</taxon>
        <taxon>Oryza</taxon>
    </lineage>
</organism>
<reference evidence="1" key="2">
    <citation type="submission" date="2018-05" db="EMBL/GenBank/DDBJ databases">
        <title>OgluRS3 (Oryza glumaepatula Reference Sequence Version 3).</title>
        <authorList>
            <person name="Zhang J."/>
            <person name="Kudrna D."/>
            <person name="Lee S."/>
            <person name="Talag J."/>
            <person name="Welchert J."/>
            <person name="Wing R.A."/>
        </authorList>
    </citation>
    <scope>NUCLEOTIDE SEQUENCE [LARGE SCALE GENOMIC DNA]</scope>
</reference>
<accession>A0A0E0A7X3</accession>
<keyword evidence="2" id="KW-1185">Reference proteome</keyword>
<proteinExistence type="predicted"/>
<name>A0A0E0A7X3_9ORYZ</name>
<dbReference type="AlphaFoldDB" id="A0A0E0A7X3"/>
<sequence>MADLLVAVRLIEVDRHHHRHKDRFQFRSHAAKAALRCTALSTRLPVLMLMLSSLDWPRQCLTSPTLCLQRIPAAVVATSRFKM</sequence>
<dbReference type="Proteomes" id="UP000026961">
    <property type="component" value="Chromosome 6"/>
</dbReference>
<reference evidence="1" key="1">
    <citation type="submission" date="2015-04" db="UniProtKB">
        <authorList>
            <consortium name="EnsemblPlants"/>
        </authorList>
    </citation>
    <scope>IDENTIFICATION</scope>
</reference>
<protein>
    <submittedName>
        <fullName evidence="1">Uncharacterized protein</fullName>
    </submittedName>
</protein>
<evidence type="ECO:0000313" key="1">
    <source>
        <dbReference type="EnsemblPlants" id="OGLUM06G11020.1"/>
    </source>
</evidence>